<dbReference type="AlphaFoldDB" id="A0AA35S996"/>
<feature type="non-terminal residue" evidence="2">
    <location>
        <position position="1"/>
    </location>
</feature>
<dbReference type="EMBL" id="CASHTH010002077">
    <property type="protein sequence ID" value="CAI8024466.1"/>
    <property type="molecule type" value="Genomic_DNA"/>
</dbReference>
<feature type="region of interest" description="Disordered" evidence="1">
    <location>
        <begin position="22"/>
        <end position="56"/>
    </location>
</feature>
<accession>A0AA35S996</accession>
<evidence type="ECO:0000313" key="3">
    <source>
        <dbReference type="Proteomes" id="UP001174909"/>
    </source>
</evidence>
<comment type="caution">
    <text evidence="2">The sequence shown here is derived from an EMBL/GenBank/DDBJ whole genome shotgun (WGS) entry which is preliminary data.</text>
</comment>
<evidence type="ECO:0000256" key="1">
    <source>
        <dbReference type="SAM" id="MobiDB-lite"/>
    </source>
</evidence>
<protein>
    <submittedName>
        <fullName evidence="2">Uncharacterized protein</fullName>
    </submittedName>
</protein>
<name>A0AA35S996_GEOBA</name>
<feature type="compositionally biased region" description="Polar residues" evidence="1">
    <location>
        <begin position="39"/>
        <end position="56"/>
    </location>
</feature>
<dbReference type="Proteomes" id="UP001174909">
    <property type="component" value="Unassembled WGS sequence"/>
</dbReference>
<reference evidence="2" key="1">
    <citation type="submission" date="2023-03" db="EMBL/GenBank/DDBJ databases">
        <authorList>
            <person name="Steffen K."/>
            <person name="Cardenas P."/>
        </authorList>
    </citation>
    <scope>NUCLEOTIDE SEQUENCE</scope>
</reference>
<organism evidence="2 3">
    <name type="scientific">Geodia barretti</name>
    <name type="common">Barrett's horny sponge</name>
    <dbReference type="NCBI Taxonomy" id="519541"/>
    <lineage>
        <taxon>Eukaryota</taxon>
        <taxon>Metazoa</taxon>
        <taxon>Porifera</taxon>
        <taxon>Demospongiae</taxon>
        <taxon>Heteroscleromorpha</taxon>
        <taxon>Tetractinellida</taxon>
        <taxon>Astrophorina</taxon>
        <taxon>Geodiidae</taxon>
        <taxon>Geodia</taxon>
    </lineage>
</organism>
<sequence length="93" mass="10018">MCMMTTSAPLVAQSVAVGVELQPSSTRSPPTGHLLTVPRPSTNSSALGNTESSPGNTSVFVSIWDQVSLGRWSRGCGAPREDRWMWQSRLSNQ</sequence>
<evidence type="ECO:0000313" key="2">
    <source>
        <dbReference type="EMBL" id="CAI8024466.1"/>
    </source>
</evidence>
<gene>
    <name evidence="2" type="ORF">GBAR_LOCUS14197</name>
</gene>
<proteinExistence type="predicted"/>
<keyword evidence="3" id="KW-1185">Reference proteome</keyword>